<proteinExistence type="predicted"/>
<evidence type="ECO:0000256" key="2">
    <source>
        <dbReference type="SAM" id="Phobius"/>
    </source>
</evidence>
<feature type="region of interest" description="Disordered" evidence="1">
    <location>
        <begin position="1"/>
        <end position="84"/>
    </location>
</feature>
<name>A0A9N8LSE9_9BASI</name>
<dbReference type="AlphaFoldDB" id="A0A9N8LSE9"/>
<feature type="transmembrane region" description="Helical" evidence="2">
    <location>
        <begin position="107"/>
        <end position="125"/>
    </location>
</feature>
<feature type="compositionally biased region" description="Polar residues" evidence="1">
    <location>
        <begin position="1"/>
        <end position="29"/>
    </location>
</feature>
<keyword evidence="2" id="KW-0472">Membrane</keyword>
<keyword evidence="4" id="KW-1185">Reference proteome</keyword>
<feature type="compositionally biased region" description="Low complexity" evidence="1">
    <location>
        <begin position="62"/>
        <end position="84"/>
    </location>
</feature>
<sequence>MADQKQSLPNAPPSYTVQDSVASSSSATGGHSDPAEPQKAAPSKAAQGKGNDNDLPPPPFTSAPAPAAGLAPAPTHAPASASATQHTSLIVGGVPPLPEARSVTGRATARFLEAALYAFMFYILRESSKKGSWKRTDVKSSDPDAQNGVIAAMVIQVGMTAVMAGGPLSSARRRAGRMGRLRLK</sequence>
<comment type="caution">
    <text evidence="3">The sequence shown here is derived from an EMBL/GenBank/DDBJ whole genome shotgun (WGS) entry which is preliminary data.</text>
</comment>
<keyword evidence="2" id="KW-0812">Transmembrane</keyword>
<evidence type="ECO:0000256" key="1">
    <source>
        <dbReference type="SAM" id="MobiDB-lite"/>
    </source>
</evidence>
<organism evidence="3 4">
    <name type="scientific">Tilletia laevis</name>
    <dbReference type="NCBI Taxonomy" id="157183"/>
    <lineage>
        <taxon>Eukaryota</taxon>
        <taxon>Fungi</taxon>
        <taxon>Dikarya</taxon>
        <taxon>Basidiomycota</taxon>
        <taxon>Ustilaginomycotina</taxon>
        <taxon>Exobasidiomycetes</taxon>
        <taxon>Tilletiales</taxon>
        <taxon>Tilletiaceae</taxon>
        <taxon>Tilletia</taxon>
    </lineage>
</organism>
<protein>
    <submittedName>
        <fullName evidence="3">Uncharacterized protein</fullName>
    </submittedName>
</protein>
<dbReference type="EMBL" id="CAJHJF010007712">
    <property type="protein sequence ID" value="CAD6964476.1"/>
    <property type="molecule type" value="Genomic_DNA"/>
</dbReference>
<gene>
    <name evidence="3" type="ORF">JKILLFL_G1925</name>
</gene>
<evidence type="ECO:0000313" key="3">
    <source>
        <dbReference type="EMBL" id="CAD6964476.1"/>
    </source>
</evidence>
<reference evidence="3 4" key="1">
    <citation type="submission" date="2020-10" db="EMBL/GenBank/DDBJ databases">
        <authorList>
            <person name="Sedaghatjoo S."/>
        </authorList>
    </citation>
    <scope>NUCLEOTIDE SEQUENCE [LARGE SCALE GENOMIC DNA]</scope>
    <source>
        <strain evidence="3 4">LLFL</strain>
    </source>
</reference>
<feature type="transmembrane region" description="Helical" evidence="2">
    <location>
        <begin position="145"/>
        <end position="168"/>
    </location>
</feature>
<evidence type="ECO:0000313" key="4">
    <source>
        <dbReference type="Proteomes" id="UP000836404"/>
    </source>
</evidence>
<keyword evidence="2" id="KW-1133">Transmembrane helix</keyword>
<dbReference type="Proteomes" id="UP000836404">
    <property type="component" value="Unassembled WGS sequence"/>
</dbReference>
<accession>A0A9N8LSE9</accession>